<comment type="similarity">
    <text evidence="1 3">Belongs to the short-chain dehydrogenases/reductases (SDR) family.</text>
</comment>
<dbReference type="PANTHER" id="PTHR42901:SF1">
    <property type="entry name" value="ALCOHOL DEHYDROGENASE"/>
    <property type="match status" value="1"/>
</dbReference>
<dbReference type="RefSeq" id="WP_042306576.1">
    <property type="nucleotide sequence ID" value="NZ_CP026113.1"/>
</dbReference>
<name>A0A2I8EXA8_9BURK</name>
<gene>
    <name evidence="4" type="ORF">C2L65_30630</name>
</gene>
<dbReference type="InterPro" id="IPR002347">
    <property type="entry name" value="SDR_fam"/>
</dbReference>
<dbReference type="PROSITE" id="PS00061">
    <property type="entry name" value="ADH_SHORT"/>
    <property type="match status" value="1"/>
</dbReference>
<dbReference type="KEGG" id="pter:C2L65_30630"/>
<reference evidence="4 5" key="1">
    <citation type="submission" date="2018-01" db="EMBL/GenBank/DDBJ databases">
        <title>Species boundaries and ecological features among Paraburkholderia terrae DSMZ17804T, P. hospita DSMZ17164T and P. caribensis DSMZ13236T.</title>
        <authorList>
            <person name="Pratama A.A."/>
        </authorList>
    </citation>
    <scope>NUCLEOTIDE SEQUENCE [LARGE SCALE GENOMIC DNA]</scope>
    <source>
        <strain evidence="4 5">DSM 17804</strain>
    </source>
</reference>
<dbReference type="PIRSF" id="PIRSF000126">
    <property type="entry name" value="11-beta-HSD1"/>
    <property type="match status" value="1"/>
</dbReference>
<dbReference type="Pfam" id="PF00106">
    <property type="entry name" value="adh_short"/>
    <property type="match status" value="1"/>
</dbReference>
<proteinExistence type="inferred from homology"/>
<dbReference type="PRINTS" id="PR00081">
    <property type="entry name" value="GDHRDH"/>
</dbReference>
<dbReference type="Gene3D" id="3.40.50.720">
    <property type="entry name" value="NAD(P)-binding Rossmann-like Domain"/>
    <property type="match status" value="1"/>
</dbReference>
<protein>
    <submittedName>
        <fullName evidence="4">SDR family oxidoreductase</fullName>
    </submittedName>
</protein>
<dbReference type="InterPro" id="IPR036291">
    <property type="entry name" value="NAD(P)-bd_dom_sf"/>
</dbReference>
<evidence type="ECO:0000256" key="1">
    <source>
        <dbReference type="ARBA" id="ARBA00006484"/>
    </source>
</evidence>
<dbReference type="PANTHER" id="PTHR42901">
    <property type="entry name" value="ALCOHOL DEHYDROGENASE"/>
    <property type="match status" value="1"/>
</dbReference>
<dbReference type="EMBL" id="CP026113">
    <property type="protein sequence ID" value="AUT64088.1"/>
    <property type="molecule type" value="Genomic_DNA"/>
</dbReference>
<dbReference type="GO" id="GO:0016491">
    <property type="term" value="F:oxidoreductase activity"/>
    <property type="evidence" value="ECO:0007669"/>
    <property type="project" value="UniProtKB-KW"/>
</dbReference>
<evidence type="ECO:0000256" key="3">
    <source>
        <dbReference type="RuleBase" id="RU000363"/>
    </source>
</evidence>
<evidence type="ECO:0000313" key="4">
    <source>
        <dbReference type="EMBL" id="AUT64088.1"/>
    </source>
</evidence>
<accession>A0A2I8EXA8</accession>
<dbReference type="AlphaFoldDB" id="A0A2I8EXA8"/>
<dbReference type="OrthoDB" id="9810734at2"/>
<dbReference type="Proteomes" id="UP000243502">
    <property type="component" value="Chromosome 3"/>
</dbReference>
<evidence type="ECO:0000256" key="2">
    <source>
        <dbReference type="ARBA" id="ARBA00023002"/>
    </source>
</evidence>
<dbReference type="InterPro" id="IPR020904">
    <property type="entry name" value="Sc_DH/Rdtase_CS"/>
</dbReference>
<organism evidence="4 5">
    <name type="scientific">Paraburkholderia terrae</name>
    <dbReference type="NCBI Taxonomy" id="311230"/>
    <lineage>
        <taxon>Bacteria</taxon>
        <taxon>Pseudomonadati</taxon>
        <taxon>Pseudomonadota</taxon>
        <taxon>Betaproteobacteria</taxon>
        <taxon>Burkholderiales</taxon>
        <taxon>Burkholderiaceae</taxon>
        <taxon>Paraburkholderia</taxon>
    </lineage>
</organism>
<sequence length="267" mass="28434">MNSNAAIKGTAVVTGASAGIGMVYADRLAAQGYDLILVARRAERLNELAKRLSEQYGIRATALVEDLSKDAGVAAVVGAISADPAITMLVNNAGVATLAGFADTDFSKHEAMIDLNVNALVRLCYAVLPLFKQRDNGVLINIGSVLSLHTLPISTVYSGTKAFVTSFTRGLQQEVEGTNVKVQLVMPSATDTEIWDIAGVPVENLGKERVMSVDHLVDAALAGLAKGEAVTLPSVEDIRLWEEYDAAREKLFEATQSGKPASRYNIR</sequence>
<dbReference type="SUPFAM" id="SSF51735">
    <property type="entry name" value="NAD(P)-binding Rossmann-fold domains"/>
    <property type="match status" value="1"/>
</dbReference>
<keyword evidence="2" id="KW-0560">Oxidoreductase</keyword>
<evidence type="ECO:0000313" key="5">
    <source>
        <dbReference type="Proteomes" id="UP000243502"/>
    </source>
</evidence>
<dbReference type="PRINTS" id="PR00080">
    <property type="entry name" value="SDRFAMILY"/>
</dbReference>